<dbReference type="SUPFAM" id="SSF55008">
    <property type="entry name" value="HMA, heavy metal-associated domain"/>
    <property type="match status" value="1"/>
</dbReference>
<keyword evidence="7" id="KW-0812">Transmembrane</keyword>
<dbReference type="InterPro" id="IPR006121">
    <property type="entry name" value="HMA_dom"/>
</dbReference>
<evidence type="ECO:0000256" key="7">
    <source>
        <dbReference type="SAM" id="Phobius"/>
    </source>
</evidence>
<proteinExistence type="inferred from homology"/>
<dbReference type="InterPro" id="IPR036163">
    <property type="entry name" value="HMA_dom_sf"/>
</dbReference>
<organism evidence="8 9">
    <name type="scientific">Nyssa sinensis</name>
    <dbReference type="NCBI Taxonomy" id="561372"/>
    <lineage>
        <taxon>Eukaryota</taxon>
        <taxon>Viridiplantae</taxon>
        <taxon>Streptophyta</taxon>
        <taxon>Embryophyta</taxon>
        <taxon>Tracheophyta</taxon>
        <taxon>Spermatophyta</taxon>
        <taxon>Magnoliopsida</taxon>
        <taxon>eudicotyledons</taxon>
        <taxon>Gunneridae</taxon>
        <taxon>Pentapetalae</taxon>
        <taxon>asterids</taxon>
        <taxon>Cornales</taxon>
        <taxon>Nyssaceae</taxon>
        <taxon>Nyssa</taxon>
    </lineage>
</organism>
<dbReference type="AlphaFoldDB" id="A0A5J5B2M5"/>
<protein>
    <recommendedName>
        <fullName evidence="10">HMA domain-containing protein</fullName>
    </recommendedName>
</protein>
<comment type="subcellular location">
    <subcellularLocation>
        <location evidence="1">Membrane</location>
        <topology evidence="1">Peripheral membrane protein</topology>
    </subcellularLocation>
</comment>
<sequence>MNKQDLLKAQTCVLRVNIHCDGCKKKVKKLLQKIDGKSHHFLNNVTEFLFIIDMLSLIVKILMLFSKFIVLIFWVFVFCLGVYTTTIDVEQGKVTVSGNVGPATLIKKLVKSGKHAELWGPQKAPNHLNNQFKNMQIDNGKGGKDKQPQKGGKDQQKGSQQAQQQMQHIKGSKDLKVPSKDQKSVRFNLPDDDSGSEDGFDDFDDFDDDGDDDDDDDFDDDGFDGHHHAPTKMIPVMGSGHGTHGPNGMMNGHVMNVQMGGTNNGGNAKKGGGIDIPVQVKGSGGNKDGKNGNGGKNGGGNNKGGNQNQGGGAGKNGGKSGGGLPGEGKNGKNGGGNINGSAGGGGGGGNNYDSWGKKGGGKNEGGHGFHDIDVSNGAGGRNVGQMGQMGNYPMGHMGNIPAVQGLPAMSGGYYQGMAPGNPYNQQYMAMMMNQRRANGNEMYHPMMYARPQPAVGYGPPMPPPVTIDHYTHFFSDENTSSCSIM</sequence>
<dbReference type="PANTHER" id="PTHR45868:SF93">
    <property type="entry name" value="OS12G0144600 PROTEIN"/>
    <property type="match status" value="1"/>
</dbReference>
<comment type="similarity">
    <text evidence="5">Belongs to the HIPP family.</text>
</comment>
<dbReference type="GO" id="GO:0016020">
    <property type="term" value="C:membrane"/>
    <property type="evidence" value="ECO:0007669"/>
    <property type="project" value="UniProtKB-SubCell"/>
</dbReference>
<dbReference type="GO" id="GO:0046872">
    <property type="term" value="F:metal ion binding"/>
    <property type="evidence" value="ECO:0007669"/>
    <property type="project" value="UniProtKB-KW"/>
</dbReference>
<keyword evidence="7" id="KW-0472">Membrane</keyword>
<feature type="transmembrane region" description="Helical" evidence="7">
    <location>
        <begin position="61"/>
        <end position="83"/>
    </location>
</feature>
<keyword evidence="2" id="KW-0488">Methylation</keyword>
<dbReference type="Proteomes" id="UP000325577">
    <property type="component" value="Linkage Group LG16"/>
</dbReference>
<feature type="region of interest" description="Disordered" evidence="6">
    <location>
        <begin position="120"/>
        <end position="385"/>
    </location>
</feature>
<evidence type="ECO:0008006" key="10">
    <source>
        <dbReference type="Google" id="ProtNLM"/>
    </source>
</evidence>
<keyword evidence="7" id="KW-1133">Transmembrane helix</keyword>
<dbReference type="CDD" id="cd00371">
    <property type="entry name" value="HMA"/>
    <property type="match status" value="1"/>
</dbReference>
<feature type="compositionally biased region" description="Acidic residues" evidence="6">
    <location>
        <begin position="190"/>
        <end position="222"/>
    </location>
</feature>
<dbReference type="Gene3D" id="3.30.70.100">
    <property type="match status" value="1"/>
</dbReference>
<feature type="compositionally biased region" description="Gly residues" evidence="6">
    <location>
        <begin position="282"/>
        <end position="350"/>
    </location>
</feature>
<keyword evidence="9" id="KW-1185">Reference proteome</keyword>
<feature type="compositionally biased region" description="Polar residues" evidence="6">
    <location>
        <begin position="127"/>
        <end position="137"/>
    </location>
</feature>
<feature type="compositionally biased region" description="Gly residues" evidence="6">
    <location>
        <begin position="262"/>
        <end position="274"/>
    </location>
</feature>
<name>A0A5J5B2M5_9ASTE</name>
<feature type="compositionally biased region" description="Basic and acidic residues" evidence="6">
    <location>
        <begin position="141"/>
        <end position="156"/>
    </location>
</feature>
<evidence type="ECO:0000256" key="1">
    <source>
        <dbReference type="ARBA" id="ARBA00004170"/>
    </source>
</evidence>
<evidence type="ECO:0000313" key="8">
    <source>
        <dbReference type="EMBL" id="KAA8536888.1"/>
    </source>
</evidence>
<evidence type="ECO:0000313" key="9">
    <source>
        <dbReference type="Proteomes" id="UP000325577"/>
    </source>
</evidence>
<keyword evidence="4" id="KW-0449">Lipoprotein</keyword>
<dbReference type="PANTHER" id="PTHR45868">
    <property type="entry name" value="HEAVY METAL-ASSOCIATED ISOPRENYLATED PLANT PROTEIN 33-RELATED"/>
    <property type="match status" value="1"/>
</dbReference>
<gene>
    <name evidence="8" type="ORF">F0562_029366</name>
</gene>
<accession>A0A5J5B2M5</accession>
<evidence type="ECO:0000256" key="2">
    <source>
        <dbReference type="ARBA" id="ARBA00022481"/>
    </source>
</evidence>
<keyword evidence="4" id="KW-0636">Prenylation</keyword>
<feature type="compositionally biased region" description="Basic and acidic residues" evidence="6">
    <location>
        <begin position="364"/>
        <end position="373"/>
    </location>
</feature>
<dbReference type="EMBL" id="CM018039">
    <property type="protein sequence ID" value="KAA8536888.1"/>
    <property type="molecule type" value="Genomic_DNA"/>
</dbReference>
<reference evidence="8 9" key="1">
    <citation type="submission" date="2019-09" db="EMBL/GenBank/DDBJ databases">
        <title>A chromosome-level genome assembly of the Chinese tupelo Nyssa sinensis.</title>
        <authorList>
            <person name="Yang X."/>
            <person name="Kang M."/>
            <person name="Yang Y."/>
            <person name="Xiong H."/>
            <person name="Wang M."/>
            <person name="Zhang Z."/>
            <person name="Wang Z."/>
            <person name="Wu H."/>
            <person name="Ma T."/>
            <person name="Liu J."/>
            <person name="Xi Z."/>
        </authorList>
    </citation>
    <scope>NUCLEOTIDE SEQUENCE [LARGE SCALE GENOMIC DNA]</scope>
    <source>
        <strain evidence="8">J267</strain>
        <tissue evidence="8">Leaf</tissue>
    </source>
</reference>
<evidence type="ECO:0000256" key="4">
    <source>
        <dbReference type="ARBA" id="ARBA00023289"/>
    </source>
</evidence>
<dbReference type="OrthoDB" id="689350at2759"/>
<feature type="compositionally biased region" description="Low complexity" evidence="6">
    <location>
        <begin position="157"/>
        <end position="169"/>
    </location>
</feature>
<evidence type="ECO:0000256" key="5">
    <source>
        <dbReference type="ARBA" id="ARBA00024045"/>
    </source>
</evidence>
<dbReference type="GO" id="GO:0009626">
    <property type="term" value="P:plant-type hypersensitive response"/>
    <property type="evidence" value="ECO:0007669"/>
    <property type="project" value="UniProtKB-KW"/>
</dbReference>
<evidence type="ECO:0000256" key="3">
    <source>
        <dbReference type="ARBA" id="ARBA00022723"/>
    </source>
</evidence>
<evidence type="ECO:0000256" key="6">
    <source>
        <dbReference type="SAM" id="MobiDB-lite"/>
    </source>
</evidence>
<feature type="compositionally biased region" description="Basic and acidic residues" evidence="6">
    <location>
        <begin position="171"/>
        <end position="184"/>
    </location>
</feature>
<keyword evidence="3" id="KW-0479">Metal-binding</keyword>